<feature type="compositionally biased region" description="Polar residues" evidence="1">
    <location>
        <begin position="49"/>
        <end position="71"/>
    </location>
</feature>
<comment type="caution">
    <text evidence="2">The sequence shown here is derived from an EMBL/GenBank/DDBJ whole genome shotgun (WGS) entry which is preliminary data.</text>
</comment>
<organism evidence="2 3">
    <name type="scientific">Austropuccinia psidii MF-1</name>
    <dbReference type="NCBI Taxonomy" id="1389203"/>
    <lineage>
        <taxon>Eukaryota</taxon>
        <taxon>Fungi</taxon>
        <taxon>Dikarya</taxon>
        <taxon>Basidiomycota</taxon>
        <taxon>Pucciniomycotina</taxon>
        <taxon>Pucciniomycetes</taxon>
        <taxon>Pucciniales</taxon>
        <taxon>Sphaerophragmiaceae</taxon>
        <taxon>Austropuccinia</taxon>
    </lineage>
</organism>
<protein>
    <submittedName>
        <fullName evidence="2">Uncharacterized protein</fullName>
    </submittedName>
</protein>
<feature type="non-terminal residue" evidence="2">
    <location>
        <position position="71"/>
    </location>
</feature>
<evidence type="ECO:0000256" key="1">
    <source>
        <dbReference type="SAM" id="MobiDB-lite"/>
    </source>
</evidence>
<gene>
    <name evidence="2" type="ORF">O181_120874</name>
</gene>
<feature type="region of interest" description="Disordered" evidence="1">
    <location>
        <begin position="1"/>
        <end position="71"/>
    </location>
</feature>
<accession>A0A9Q3KHH9</accession>
<evidence type="ECO:0000313" key="3">
    <source>
        <dbReference type="Proteomes" id="UP000765509"/>
    </source>
</evidence>
<feature type="compositionally biased region" description="Low complexity" evidence="1">
    <location>
        <begin position="9"/>
        <end position="19"/>
    </location>
</feature>
<dbReference type="AlphaFoldDB" id="A0A9Q3KHH9"/>
<proteinExistence type="predicted"/>
<name>A0A9Q3KHH9_9BASI</name>
<evidence type="ECO:0000313" key="2">
    <source>
        <dbReference type="EMBL" id="MBW0581159.1"/>
    </source>
</evidence>
<sequence length="71" mass="8068">MAFKRQRKFSFSSLSHFSSRNNTDFFPLLIEKNPPNPPRKDSPVPSLPCEQTLQQTTPGPSGTQWSEELFG</sequence>
<dbReference type="Proteomes" id="UP000765509">
    <property type="component" value="Unassembled WGS sequence"/>
</dbReference>
<reference evidence="2" key="1">
    <citation type="submission" date="2021-03" db="EMBL/GenBank/DDBJ databases">
        <title>Draft genome sequence of rust myrtle Austropuccinia psidii MF-1, a brazilian biotype.</title>
        <authorList>
            <person name="Quecine M.C."/>
            <person name="Pachon D.M.R."/>
            <person name="Bonatelli M.L."/>
            <person name="Correr F.H."/>
            <person name="Franceschini L.M."/>
            <person name="Leite T.F."/>
            <person name="Margarido G.R.A."/>
            <person name="Almeida C.A."/>
            <person name="Ferrarezi J.A."/>
            <person name="Labate C.A."/>
        </authorList>
    </citation>
    <scope>NUCLEOTIDE SEQUENCE</scope>
    <source>
        <strain evidence="2">MF-1</strain>
    </source>
</reference>
<keyword evidence="3" id="KW-1185">Reference proteome</keyword>
<dbReference type="EMBL" id="AVOT02109318">
    <property type="protein sequence ID" value="MBW0581159.1"/>
    <property type="molecule type" value="Genomic_DNA"/>
</dbReference>